<reference evidence="1" key="2">
    <citation type="journal article" date="2022" name="New Phytol.">
        <title>Evolutionary transition to the ectomycorrhizal habit in the genomes of a hyperdiverse lineage of mushroom-forming fungi.</title>
        <authorList>
            <person name="Looney B."/>
            <person name="Miyauchi S."/>
            <person name="Morin E."/>
            <person name="Drula E."/>
            <person name="Courty P.E."/>
            <person name="Kohler A."/>
            <person name="Kuo A."/>
            <person name="LaButti K."/>
            <person name="Pangilinan J."/>
            <person name="Lipzen A."/>
            <person name="Riley R."/>
            <person name="Andreopoulos W."/>
            <person name="He G."/>
            <person name="Johnson J."/>
            <person name="Nolan M."/>
            <person name="Tritt A."/>
            <person name="Barry K.W."/>
            <person name="Grigoriev I.V."/>
            <person name="Nagy L.G."/>
            <person name="Hibbett D."/>
            <person name="Henrissat B."/>
            <person name="Matheny P.B."/>
            <person name="Labbe J."/>
            <person name="Martin F.M."/>
        </authorList>
    </citation>
    <scope>NUCLEOTIDE SEQUENCE</scope>
    <source>
        <strain evidence="1">HHB10654</strain>
    </source>
</reference>
<dbReference type="EMBL" id="MU277190">
    <property type="protein sequence ID" value="KAI0067199.1"/>
    <property type="molecule type" value="Genomic_DNA"/>
</dbReference>
<comment type="caution">
    <text evidence="1">The sequence shown here is derived from an EMBL/GenBank/DDBJ whole genome shotgun (WGS) entry which is preliminary data.</text>
</comment>
<organism evidence="1 2">
    <name type="scientific">Artomyces pyxidatus</name>
    <dbReference type="NCBI Taxonomy" id="48021"/>
    <lineage>
        <taxon>Eukaryota</taxon>
        <taxon>Fungi</taxon>
        <taxon>Dikarya</taxon>
        <taxon>Basidiomycota</taxon>
        <taxon>Agaricomycotina</taxon>
        <taxon>Agaricomycetes</taxon>
        <taxon>Russulales</taxon>
        <taxon>Auriscalpiaceae</taxon>
        <taxon>Artomyces</taxon>
    </lineage>
</organism>
<name>A0ACB8TFJ1_9AGAM</name>
<dbReference type="Proteomes" id="UP000814140">
    <property type="component" value="Unassembled WGS sequence"/>
</dbReference>
<keyword evidence="2" id="KW-1185">Reference proteome</keyword>
<evidence type="ECO:0000313" key="2">
    <source>
        <dbReference type="Proteomes" id="UP000814140"/>
    </source>
</evidence>
<gene>
    <name evidence="1" type="ORF">BV25DRAFT_1071777</name>
</gene>
<accession>A0ACB8TFJ1</accession>
<proteinExistence type="predicted"/>
<protein>
    <submittedName>
        <fullName evidence="1">Uncharacterized protein</fullName>
    </submittedName>
</protein>
<reference evidence="1" key="1">
    <citation type="submission" date="2021-03" db="EMBL/GenBank/DDBJ databases">
        <authorList>
            <consortium name="DOE Joint Genome Institute"/>
            <person name="Ahrendt S."/>
            <person name="Looney B.P."/>
            <person name="Miyauchi S."/>
            <person name="Morin E."/>
            <person name="Drula E."/>
            <person name="Courty P.E."/>
            <person name="Chicoki N."/>
            <person name="Fauchery L."/>
            <person name="Kohler A."/>
            <person name="Kuo A."/>
            <person name="Labutti K."/>
            <person name="Pangilinan J."/>
            <person name="Lipzen A."/>
            <person name="Riley R."/>
            <person name="Andreopoulos W."/>
            <person name="He G."/>
            <person name="Johnson J."/>
            <person name="Barry K.W."/>
            <person name="Grigoriev I.V."/>
            <person name="Nagy L."/>
            <person name="Hibbett D."/>
            <person name="Henrissat B."/>
            <person name="Matheny P.B."/>
            <person name="Labbe J."/>
            <person name="Martin F."/>
        </authorList>
    </citation>
    <scope>NUCLEOTIDE SEQUENCE</scope>
    <source>
        <strain evidence="1">HHB10654</strain>
    </source>
</reference>
<sequence length="81" mass="9159">MRGSHSIRVRLPSILGRCQTRSSVDGDSSRYFLLHMIIFIGNAEYFLISTVNGVLVSDQHNQPPHHTVYGNVVVLIWLLPQ</sequence>
<evidence type="ECO:0000313" key="1">
    <source>
        <dbReference type="EMBL" id="KAI0067199.1"/>
    </source>
</evidence>